<proteinExistence type="predicted"/>
<dbReference type="STRING" id="414004.CENSYa_1233"/>
<feature type="domain" description="DUF1512" evidence="3">
    <location>
        <begin position="184"/>
        <end position="354"/>
    </location>
</feature>
<accession>A0RWY9</accession>
<dbReference type="AlphaFoldDB" id="A0RWY9"/>
<keyword evidence="1" id="KW-1133">Transmembrane helix</keyword>
<dbReference type="EnsemblBacteria" id="ABK77856">
    <property type="protein sequence ID" value="ABK77856"/>
    <property type="gene ID" value="CENSYa_1233"/>
</dbReference>
<keyword evidence="5" id="KW-1185">Reference proteome</keyword>
<evidence type="ECO:0000259" key="3">
    <source>
        <dbReference type="Pfam" id="PF23542"/>
    </source>
</evidence>
<name>A0RWY9_CENSY</name>
<dbReference type="EMBL" id="DP000238">
    <property type="protein sequence ID" value="ABK77856.1"/>
    <property type="molecule type" value="Genomic_DNA"/>
</dbReference>
<sequence>MEELFGSDTDALMMLVWIIPIILFVFYGQRIQLYVTSNQIKKDVAKLLKYRDESEGALAEFAGGPGGMSGLLDYFTIMPVDMDPAGIVPKLRHIVRSREDLTRARVKSMHPGADELEISRMLTLLEIASVLRLLHKTVNHLYLTAKRQNNFPLILPLQMALPFVMEQAEAFRDAVPAFRAGQPVGDGIGPMVVGRMMLGAAKNEAAFQTVWAEAKSEGRWLYLLKARGPESTVGRLGEAAKSIIEQRRPDAVIMVDAALMMEGEESASVARGFGAAIGGLGIERFEIEEAAAAAGIPVYSIIVRQSAKEAVGLMPKSVAEAADGVRVQLLEMIRDSTTEGEAVLVIGVGNTAGISQ</sequence>
<dbReference type="InterPro" id="IPR056461">
    <property type="entry name" value="DUF1512_C"/>
</dbReference>
<evidence type="ECO:0000256" key="1">
    <source>
        <dbReference type="SAM" id="Phobius"/>
    </source>
</evidence>
<dbReference type="Pfam" id="PF23542">
    <property type="entry name" value="DUF1512_C"/>
    <property type="match status" value="1"/>
</dbReference>
<evidence type="ECO:0000313" key="4">
    <source>
        <dbReference type="EMBL" id="ABK77856.1"/>
    </source>
</evidence>
<feature type="transmembrane region" description="Helical" evidence="1">
    <location>
        <begin position="12"/>
        <end position="28"/>
    </location>
</feature>
<reference evidence="4 5" key="1">
    <citation type="journal article" date="2006" name="Proc. Natl. Acad. Sci. U.S.A.">
        <title>Genomic analysis of the uncultivated marine crenarchaeote Cenarchaeum symbiosum.</title>
        <authorList>
            <person name="Hallam S.J."/>
            <person name="Konstantinidis K.T."/>
            <person name="Putnam N."/>
            <person name="Schleper C."/>
            <person name="Watanabe Y."/>
            <person name="Sugahara J."/>
            <person name="Preston C."/>
            <person name="de la Torre J."/>
            <person name="Richardson P.M."/>
            <person name="DeLong E.F."/>
        </authorList>
    </citation>
    <scope>NUCLEOTIDE SEQUENCE [LARGE SCALE GENOMIC DNA]</scope>
    <source>
        <strain evidence="5">A</strain>
    </source>
</reference>
<feature type="domain" description="DUF1512" evidence="2">
    <location>
        <begin position="12"/>
        <end position="179"/>
    </location>
</feature>
<keyword evidence="1" id="KW-0812">Transmembrane</keyword>
<evidence type="ECO:0000313" key="5">
    <source>
        <dbReference type="Proteomes" id="UP000000758"/>
    </source>
</evidence>
<gene>
    <name evidence="4" type="ordered locus">CENSYa_1233</name>
</gene>
<dbReference type="HOGENOM" id="CLU_062565_0_0_2"/>
<keyword evidence="1" id="KW-0472">Membrane</keyword>
<dbReference type="Pfam" id="PF07431">
    <property type="entry name" value="DUF1512"/>
    <property type="match status" value="1"/>
</dbReference>
<protein>
    <submittedName>
        <fullName evidence="4">Uncharacterized protein conserved in archaea</fullName>
    </submittedName>
</protein>
<dbReference type="KEGG" id="csy:CENSYa_1233"/>
<dbReference type="PATRIC" id="fig|414004.10.peg.1125"/>
<dbReference type="Proteomes" id="UP000000758">
    <property type="component" value="Chromosome"/>
</dbReference>
<dbReference type="InterPro" id="IPR056460">
    <property type="entry name" value="DUF1512_N"/>
</dbReference>
<evidence type="ECO:0000259" key="2">
    <source>
        <dbReference type="Pfam" id="PF07431"/>
    </source>
</evidence>
<organism evidence="4 5">
    <name type="scientific">Cenarchaeum symbiosum (strain A)</name>
    <dbReference type="NCBI Taxonomy" id="414004"/>
    <lineage>
        <taxon>Archaea</taxon>
        <taxon>Nitrososphaerota</taxon>
        <taxon>Candidatus Cenarchaeales</taxon>
        <taxon>Candidatus Cenarchaeaceae</taxon>
        <taxon>Candidatus Cenarchaeum</taxon>
    </lineage>
</organism>